<dbReference type="InterPro" id="IPR011852">
    <property type="entry name" value="TRAP_TAXI"/>
</dbReference>
<dbReference type="SUPFAM" id="SSF53850">
    <property type="entry name" value="Periplasmic binding protein-like II"/>
    <property type="match status" value="1"/>
</dbReference>
<dbReference type="AlphaFoldDB" id="A0A943I4M8"/>
<gene>
    <name evidence="2" type="ORF">KHX13_05185</name>
</gene>
<reference evidence="2" key="1">
    <citation type="submission" date="2021-02" db="EMBL/GenBank/DDBJ databases">
        <title>Infant gut strain persistence is associated with maternal origin, phylogeny, and functional potential including surface adhesion and iron acquisition.</title>
        <authorList>
            <person name="Lou Y.C."/>
        </authorList>
    </citation>
    <scope>NUCLEOTIDE SEQUENCE</scope>
    <source>
        <strain evidence="2">L3_106_000M1_dasL3_106_000M1_concoct_15</strain>
    </source>
</reference>
<feature type="signal peptide" evidence="1">
    <location>
        <begin position="1"/>
        <end position="18"/>
    </location>
</feature>
<dbReference type="PROSITE" id="PS51257">
    <property type="entry name" value="PROKAR_LIPOPROTEIN"/>
    <property type="match status" value="1"/>
</dbReference>
<comment type="caution">
    <text evidence="2">The sequence shown here is derived from an EMBL/GenBank/DDBJ whole genome shotgun (WGS) entry which is preliminary data.</text>
</comment>
<proteinExistence type="predicted"/>
<evidence type="ECO:0000313" key="3">
    <source>
        <dbReference type="Proteomes" id="UP000754226"/>
    </source>
</evidence>
<dbReference type="Proteomes" id="UP000754226">
    <property type="component" value="Unassembled WGS sequence"/>
</dbReference>
<protein>
    <submittedName>
        <fullName evidence="2">TAXI family TRAP transporter solute-binding subunit</fullName>
    </submittedName>
</protein>
<dbReference type="PANTHER" id="PTHR42941:SF1">
    <property type="entry name" value="SLL1037 PROTEIN"/>
    <property type="match status" value="1"/>
</dbReference>
<accession>A0A943I4M8</accession>
<organism evidence="2 3">
    <name type="scientific">Acidaminococcus intestini</name>
    <dbReference type="NCBI Taxonomy" id="187327"/>
    <lineage>
        <taxon>Bacteria</taxon>
        <taxon>Bacillati</taxon>
        <taxon>Bacillota</taxon>
        <taxon>Negativicutes</taxon>
        <taxon>Acidaminococcales</taxon>
        <taxon>Acidaminococcaceae</taxon>
        <taxon>Acidaminococcus</taxon>
    </lineage>
</organism>
<dbReference type="EMBL" id="JAGZCZ010000005">
    <property type="protein sequence ID" value="MBS5519711.1"/>
    <property type="molecule type" value="Genomic_DNA"/>
</dbReference>
<name>A0A943I4M8_9FIRM</name>
<dbReference type="PANTHER" id="PTHR42941">
    <property type="entry name" value="SLL1037 PROTEIN"/>
    <property type="match status" value="1"/>
</dbReference>
<dbReference type="NCBIfam" id="TIGR02122">
    <property type="entry name" value="TRAP_TAXI"/>
    <property type="match status" value="1"/>
</dbReference>
<sequence>MKKIIVALLAVSLFLVSACHKKEAAAPQKAAAPLPQLRLAADEGPNTNARAAVAISRLLSLHFDGLDTSTLSTAGSLASLDLMKQGKADLAIVQQDVAEAVFSGKALYEGKPYQDFRELCYLGPRTLYFLVPRLSPISDVKELKDRKIAVGAPGSGMEVTVRALLRAAHMNRQDMTLQYLSNQDALSAVAAGRVDAAFVMGGLPDKEINEALAGGAIRLVPLEAPAFEELAERTGLYLPTTIKLGTYPYMDAPVVTLSVPVLLVGTSQLPKERTLALRRLLQSGVGEIKKSDLSLLSFSDQALFTSSGIPFPESWGNTEEKNQCESSQ</sequence>
<keyword evidence="1" id="KW-0732">Signal</keyword>
<dbReference type="Pfam" id="PF16868">
    <property type="entry name" value="NMT1_3"/>
    <property type="match status" value="1"/>
</dbReference>
<evidence type="ECO:0000256" key="1">
    <source>
        <dbReference type="SAM" id="SignalP"/>
    </source>
</evidence>
<dbReference type="Gene3D" id="3.40.190.10">
    <property type="entry name" value="Periplasmic binding protein-like II"/>
    <property type="match status" value="2"/>
</dbReference>
<feature type="chain" id="PRO_5039308055" evidence="1">
    <location>
        <begin position="19"/>
        <end position="328"/>
    </location>
</feature>
<evidence type="ECO:0000313" key="2">
    <source>
        <dbReference type="EMBL" id="MBS5519711.1"/>
    </source>
</evidence>